<evidence type="ECO:0000313" key="1">
    <source>
        <dbReference type="EMBL" id="OAE43582.1"/>
    </source>
</evidence>
<sequence>MREPHQNPKVTIAAQWLADQQEPPPQAVPTLKERFGLSALEACEACKLAHDFRLNRKVYG</sequence>
<evidence type="ECO:0000313" key="2">
    <source>
        <dbReference type="Proteomes" id="UP000077098"/>
    </source>
</evidence>
<accession>A0A176X7Y7</accession>
<gene>
    <name evidence="1" type="ORF">A7J57_04765</name>
</gene>
<dbReference type="AlphaFoldDB" id="A0A176X7Y7"/>
<proteinExistence type="predicted"/>
<dbReference type="Proteomes" id="UP000077098">
    <property type="component" value="Unassembled WGS sequence"/>
</dbReference>
<name>A0A176X7Y7_AGRTU</name>
<comment type="caution">
    <text evidence="1">The sequence shown here is derived from an EMBL/GenBank/DDBJ whole genome shotgun (WGS) entry which is preliminary data.</text>
</comment>
<protein>
    <submittedName>
        <fullName evidence="1">Uncharacterized protein</fullName>
    </submittedName>
</protein>
<dbReference type="RefSeq" id="WP_063949596.1">
    <property type="nucleotide sequence ID" value="NZ_LXPS01000022.1"/>
</dbReference>
<reference evidence="1 2" key="1">
    <citation type="submission" date="2016-05" db="EMBL/GenBank/DDBJ databases">
        <authorList>
            <person name="Lavstsen T."/>
            <person name="Jespersen J.S."/>
        </authorList>
    </citation>
    <scope>NUCLEOTIDE SEQUENCE [LARGE SCALE GENOMIC DNA]</scope>
    <source>
        <strain evidence="1 2">KCJ1736</strain>
    </source>
</reference>
<dbReference type="EMBL" id="LXPS01000022">
    <property type="protein sequence ID" value="OAE43582.1"/>
    <property type="molecule type" value="Genomic_DNA"/>
</dbReference>
<organism evidence="1 2">
    <name type="scientific">Agrobacterium tumefaciens</name>
    <dbReference type="NCBI Taxonomy" id="358"/>
    <lineage>
        <taxon>Bacteria</taxon>
        <taxon>Pseudomonadati</taxon>
        <taxon>Pseudomonadota</taxon>
        <taxon>Alphaproteobacteria</taxon>
        <taxon>Hyphomicrobiales</taxon>
        <taxon>Rhizobiaceae</taxon>
        <taxon>Rhizobium/Agrobacterium group</taxon>
        <taxon>Agrobacterium</taxon>
        <taxon>Agrobacterium tumefaciens complex</taxon>
    </lineage>
</organism>